<keyword evidence="1" id="KW-1133">Transmembrane helix</keyword>
<name>A0A6C0EJE7_9ZZZZ</name>
<protein>
    <submittedName>
        <fullName evidence="2">Uncharacterized protein</fullName>
    </submittedName>
</protein>
<organism evidence="2">
    <name type="scientific">viral metagenome</name>
    <dbReference type="NCBI Taxonomy" id="1070528"/>
    <lineage>
        <taxon>unclassified sequences</taxon>
        <taxon>metagenomes</taxon>
        <taxon>organismal metagenomes</taxon>
    </lineage>
</organism>
<proteinExistence type="predicted"/>
<sequence>MYYKLIFYFIVILFLYMVLNIDGLQGGYIGGLRGGLMNNSHYINFGESNLVLMNIYGDYINHYRNKNEIYIKTGILDYNLDGKNLDNKKIVDYYIKNTLKFSKNDKKALYFYVDTIREKYSTYRLITHSNWNFIKISHTLEKSMPFTLDNYIFLSDKVLKDFYNMMVYNKNTMILQNCETLIHEKIHIIQRNNQSLFNTLYINHFNSIYCNHLIITNYWNTKIMTNPDGLEIKWIYKLNNKYYLPLLITNKDNIEEVVITLKWENNTFITTREFIEINSFPLFNYLPSNISYSHPNEISAYIISNYIVDKSSLNISTKKIVKYYLNVFK</sequence>
<reference evidence="2" key="1">
    <citation type="journal article" date="2020" name="Nature">
        <title>Giant virus diversity and host interactions through global metagenomics.</title>
        <authorList>
            <person name="Schulz F."/>
            <person name="Roux S."/>
            <person name="Paez-Espino D."/>
            <person name="Jungbluth S."/>
            <person name="Walsh D.A."/>
            <person name="Denef V.J."/>
            <person name="McMahon K.D."/>
            <person name="Konstantinidis K.T."/>
            <person name="Eloe-Fadrosh E.A."/>
            <person name="Kyrpides N.C."/>
            <person name="Woyke T."/>
        </authorList>
    </citation>
    <scope>NUCLEOTIDE SEQUENCE</scope>
    <source>
        <strain evidence="2">GVMAG-M-3300001351-8</strain>
    </source>
</reference>
<evidence type="ECO:0000313" key="2">
    <source>
        <dbReference type="EMBL" id="QHT29157.1"/>
    </source>
</evidence>
<keyword evidence="1" id="KW-0472">Membrane</keyword>
<evidence type="ECO:0000256" key="1">
    <source>
        <dbReference type="SAM" id="Phobius"/>
    </source>
</evidence>
<accession>A0A6C0EJE7</accession>
<dbReference type="EMBL" id="MN738869">
    <property type="protein sequence ID" value="QHT29157.1"/>
    <property type="molecule type" value="Genomic_DNA"/>
</dbReference>
<keyword evidence="1" id="KW-0812">Transmembrane</keyword>
<feature type="transmembrane region" description="Helical" evidence="1">
    <location>
        <begin position="6"/>
        <end position="24"/>
    </location>
</feature>
<dbReference type="AlphaFoldDB" id="A0A6C0EJE7"/>